<dbReference type="SUPFAM" id="SSF56235">
    <property type="entry name" value="N-terminal nucleophile aminohydrolases (Ntn hydrolases)"/>
    <property type="match status" value="1"/>
</dbReference>
<evidence type="ECO:0000256" key="1">
    <source>
        <dbReference type="ARBA" id="ARBA00001917"/>
    </source>
</evidence>
<dbReference type="Proteomes" id="UP001165060">
    <property type="component" value="Unassembled WGS sequence"/>
</dbReference>
<dbReference type="PANTHER" id="PTHR11938">
    <property type="entry name" value="FAD NADPH DEHYDROGENASE/OXIDOREDUCTASE"/>
    <property type="match status" value="1"/>
</dbReference>
<name>A0ABQ6MGX8_9STRA</name>
<reference evidence="18 19" key="1">
    <citation type="journal article" date="2023" name="Commun. Biol.">
        <title>Genome analysis of Parmales, the sister group of diatoms, reveals the evolutionary specialization of diatoms from phago-mixotrophs to photoautotrophs.</title>
        <authorList>
            <person name="Ban H."/>
            <person name="Sato S."/>
            <person name="Yoshikawa S."/>
            <person name="Yamada K."/>
            <person name="Nakamura Y."/>
            <person name="Ichinomiya M."/>
            <person name="Sato N."/>
            <person name="Blanc-Mathieu R."/>
            <person name="Endo H."/>
            <person name="Kuwata A."/>
            <person name="Ogata H."/>
        </authorList>
    </citation>
    <scope>NUCLEOTIDE SEQUENCE [LARGE SCALE GENOMIC DNA]</scope>
</reference>
<feature type="domain" description="Glutamate synthase central-N" evidence="17">
    <location>
        <begin position="229"/>
        <end position="517"/>
    </location>
</feature>
<dbReference type="PANTHER" id="PTHR11938:SF133">
    <property type="entry name" value="GLUTAMATE SYNTHASE (NADH)"/>
    <property type="match status" value="1"/>
</dbReference>
<keyword evidence="10" id="KW-0408">Iron</keyword>
<keyword evidence="13" id="KW-0003">3Fe-4S</keyword>
<dbReference type="InterPro" id="IPR017932">
    <property type="entry name" value="GATase_2_dom"/>
</dbReference>
<gene>
    <name evidence="18" type="ORF">TeGR_g3957</name>
</gene>
<dbReference type="SUPFAM" id="SSF51395">
    <property type="entry name" value="FMN-linked oxidoreductases"/>
    <property type="match status" value="1"/>
</dbReference>
<evidence type="ECO:0000256" key="9">
    <source>
        <dbReference type="ARBA" id="ARBA00023002"/>
    </source>
</evidence>
<keyword evidence="8" id="KW-0315">Glutamine amidotransferase</keyword>
<dbReference type="InterPro" id="IPR050711">
    <property type="entry name" value="ET-N_metabolism_enzyme"/>
</dbReference>
<dbReference type="InterPro" id="IPR029055">
    <property type="entry name" value="Ntn_hydrolases_N"/>
</dbReference>
<evidence type="ECO:0000256" key="5">
    <source>
        <dbReference type="ARBA" id="ARBA00022630"/>
    </source>
</evidence>
<comment type="cofactor">
    <cofactor evidence="2">
        <name>[3Fe-4S] cluster</name>
        <dbReference type="ChEBI" id="CHEBI:21137"/>
    </cofactor>
</comment>
<evidence type="ECO:0000256" key="3">
    <source>
        <dbReference type="ARBA" id="ARBA00009716"/>
    </source>
</evidence>
<comment type="cofactor">
    <cofactor evidence="1">
        <name>FMN</name>
        <dbReference type="ChEBI" id="CHEBI:58210"/>
    </cofactor>
</comment>
<evidence type="ECO:0000259" key="17">
    <source>
        <dbReference type="Pfam" id="PF04898"/>
    </source>
</evidence>
<evidence type="ECO:0000256" key="2">
    <source>
        <dbReference type="ARBA" id="ARBA00001927"/>
    </source>
</evidence>
<evidence type="ECO:0000256" key="10">
    <source>
        <dbReference type="ARBA" id="ARBA00023004"/>
    </source>
</evidence>
<evidence type="ECO:0000256" key="11">
    <source>
        <dbReference type="ARBA" id="ARBA00023014"/>
    </source>
</evidence>
<evidence type="ECO:0000256" key="8">
    <source>
        <dbReference type="ARBA" id="ARBA00022962"/>
    </source>
</evidence>
<evidence type="ECO:0000256" key="12">
    <source>
        <dbReference type="ARBA" id="ARBA00023164"/>
    </source>
</evidence>
<keyword evidence="11" id="KW-0411">Iron-sulfur</keyword>
<keyword evidence="12" id="KW-0314">Glutamate biosynthesis</keyword>
<evidence type="ECO:0000313" key="19">
    <source>
        <dbReference type="Proteomes" id="UP001165060"/>
    </source>
</evidence>
<organism evidence="18 19">
    <name type="scientific">Tetraparma gracilis</name>
    <dbReference type="NCBI Taxonomy" id="2962635"/>
    <lineage>
        <taxon>Eukaryota</taxon>
        <taxon>Sar</taxon>
        <taxon>Stramenopiles</taxon>
        <taxon>Ochrophyta</taxon>
        <taxon>Bolidophyceae</taxon>
        <taxon>Parmales</taxon>
        <taxon>Triparmaceae</taxon>
        <taxon>Tetraparma</taxon>
    </lineage>
</organism>
<comment type="similarity">
    <text evidence="3">Belongs to the glutamate synthase family.</text>
</comment>
<evidence type="ECO:0000259" key="16">
    <source>
        <dbReference type="Pfam" id="PF00310"/>
    </source>
</evidence>
<comment type="pathway">
    <text evidence="14">Amino-acid biosynthesis; L-glutamate biosynthesis via GLT pathway; L-glutamate from 2-oxoglutarate and L-glutamine (ferredoxin route): step 1/1.</text>
</comment>
<dbReference type="InterPro" id="IPR013785">
    <property type="entry name" value="Aldolase_TIM"/>
</dbReference>
<protein>
    <recommendedName>
        <fullName evidence="15">glutamate synthase (ferredoxin)</fullName>
        <ecNumber evidence="15">1.4.7.1</ecNumber>
    </recommendedName>
</protein>
<dbReference type="Gene3D" id="3.60.20.10">
    <property type="entry name" value="Glutamine Phosphoribosylpyrophosphate, subunit 1, domain 1"/>
    <property type="match status" value="1"/>
</dbReference>
<feature type="domain" description="Glutamine amidotransferase type-2" evidence="16">
    <location>
        <begin position="24"/>
        <end position="200"/>
    </location>
</feature>
<keyword evidence="9" id="KW-0560">Oxidoreductase</keyword>
<comment type="caution">
    <text evidence="18">The sequence shown here is derived from an EMBL/GenBank/DDBJ whole genome shotgun (WGS) entry which is preliminary data.</text>
</comment>
<dbReference type="EMBL" id="BRYB01004112">
    <property type="protein sequence ID" value="GMI25845.1"/>
    <property type="molecule type" value="Genomic_DNA"/>
</dbReference>
<keyword evidence="4" id="KW-0028">Amino-acid biosynthesis</keyword>
<dbReference type="Gene3D" id="3.20.20.70">
    <property type="entry name" value="Aldolase class I"/>
    <property type="match status" value="1"/>
</dbReference>
<proteinExistence type="inferred from homology"/>
<keyword evidence="19" id="KW-1185">Reference proteome</keyword>
<sequence length="570" mass="61718">VVPEEGEEADVTCDIADLVNYENSKELIQMCNTQESTDTLEPIVDLSRSDSANLDSVFEIMCKSRTHRAPCALMALVPSAYEDEPYLKPHPEITDFYKFHGGLLEAWDGPALLVFCDGKSIGASLDRNGLRPARYTRMKDGTVYMMSETGVIPDLVESDIVEKGRLGPGQMINVDLATNEWKDNIKIKSEIASKHPYGEWMAKYTKTMPPSAFSETRTLDDPALVDLQVAFHINDMASSGKETTYSMGDDAPMAVLSERPHPITSYFKQRFAQVTNPPIDPLREGVVMSLAMTLGKKASIYKVSEEGARIIKLDSPLLNPADMDYIRSLSSESNGGFVNEAISTRYPLSAGPSGLEPAVQALCDAAVTAVSDGAEIIILSDRPSPTHPSDTSTYIPPMVAVGAVHHALIDAGLRMETGIVVETGAAWTTHQIACLVGYGAHAVHPYVALESIQQWHDLTKTKSQMKMGKIPSVTVAEAQANFKSAIEAGVLKILSKIGISLLSSYQGAQIFEAIGISEEVVDVAFKGTTSRIGGLSFEDIANEVVLMRPDADATKLGNFGYYKPVANSGE</sequence>
<evidence type="ECO:0000256" key="15">
    <source>
        <dbReference type="ARBA" id="ARBA00039085"/>
    </source>
</evidence>
<keyword evidence="7" id="KW-0479">Metal-binding</keyword>
<dbReference type="InterPro" id="IPR006982">
    <property type="entry name" value="Glu_synth_centr_N"/>
</dbReference>
<dbReference type="Pfam" id="PF00310">
    <property type="entry name" value="GATase_2"/>
    <property type="match status" value="1"/>
</dbReference>
<feature type="non-terminal residue" evidence="18">
    <location>
        <position position="1"/>
    </location>
</feature>
<evidence type="ECO:0000313" key="18">
    <source>
        <dbReference type="EMBL" id="GMI25845.1"/>
    </source>
</evidence>
<evidence type="ECO:0000256" key="4">
    <source>
        <dbReference type="ARBA" id="ARBA00022605"/>
    </source>
</evidence>
<dbReference type="Pfam" id="PF04898">
    <property type="entry name" value="Glu_syn_central"/>
    <property type="match status" value="1"/>
</dbReference>
<evidence type="ECO:0000256" key="7">
    <source>
        <dbReference type="ARBA" id="ARBA00022723"/>
    </source>
</evidence>
<keyword evidence="6" id="KW-0288">FMN</keyword>
<evidence type="ECO:0000256" key="14">
    <source>
        <dbReference type="ARBA" id="ARBA00037928"/>
    </source>
</evidence>
<keyword evidence="5" id="KW-0285">Flavoprotein</keyword>
<accession>A0ABQ6MGX8</accession>
<evidence type="ECO:0000256" key="13">
    <source>
        <dbReference type="ARBA" id="ARBA00023291"/>
    </source>
</evidence>
<dbReference type="EC" id="1.4.7.1" evidence="15"/>
<evidence type="ECO:0000256" key="6">
    <source>
        <dbReference type="ARBA" id="ARBA00022643"/>
    </source>
</evidence>